<dbReference type="EMBL" id="JH431789">
    <property type="status" value="NOT_ANNOTATED_CDS"/>
    <property type="molecule type" value="Genomic_DNA"/>
</dbReference>
<dbReference type="InterPro" id="IPR005746">
    <property type="entry name" value="Thioredoxin"/>
</dbReference>
<feature type="site" description="Contributes to redox potential value" evidence="3">
    <location>
        <position position="33"/>
    </location>
</feature>
<dbReference type="HOGENOM" id="CLU_090389_14_1_1"/>
<feature type="domain" description="Thioredoxin" evidence="5">
    <location>
        <begin position="1"/>
        <end position="104"/>
    </location>
</feature>
<dbReference type="PRINTS" id="PR00421">
    <property type="entry name" value="THIOREDOXIN"/>
</dbReference>
<dbReference type="GO" id="GO:0015035">
    <property type="term" value="F:protein-disulfide reductase activity"/>
    <property type="evidence" value="ECO:0007669"/>
    <property type="project" value="InterPro"/>
</dbReference>
<comment type="similarity">
    <text evidence="2">Belongs to the thioredoxin family.</text>
</comment>
<proteinExistence type="inferred from homology"/>
<organism evidence="6 7">
    <name type="scientific">Strigamia maritima</name>
    <name type="common">European centipede</name>
    <name type="synonym">Geophilus maritimus</name>
    <dbReference type="NCBI Taxonomy" id="126957"/>
    <lineage>
        <taxon>Eukaryota</taxon>
        <taxon>Metazoa</taxon>
        <taxon>Ecdysozoa</taxon>
        <taxon>Arthropoda</taxon>
        <taxon>Myriapoda</taxon>
        <taxon>Chilopoda</taxon>
        <taxon>Pleurostigmophora</taxon>
        <taxon>Geophilomorpha</taxon>
        <taxon>Linotaeniidae</taxon>
        <taxon>Strigamia</taxon>
    </lineage>
</organism>
<dbReference type="CDD" id="cd02947">
    <property type="entry name" value="TRX_family"/>
    <property type="match status" value="1"/>
</dbReference>
<feature type="site" description="Contributes to redox potential value" evidence="3">
    <location>
        <position position="32"/>
    </location>
</feature>
<keyword evidence="1 4" id="KW-1015">Disulfide bond</keyword>
<dbReference type="Proteomes" id="UP000014500">
    <property type="component" value="Unassembled WGS sequence"/>
</dbReference>
<dbReference type="PhylomeDB" id="T1J1M0"/>
<name>T1J1M0_STRMM</name>
<dbReference type="PIRSF" id="PIRSF000077">
    <property type="entry name" value="Thioredoxin"/>
    <property type="match status" value="1"/>
</dbReference>
<evidence type="ECO:0000256" key="4">
    <source>
        <dbReference type="PIRSR" id="PIRSR000077-4"/>
    </source>
</evidence>
<evidence type="ECO:0000313" key="6">
    <source>
        <dbReference type="EnsemblMetazoa" id="SMAR007441-PA"/>
    </source>
</evidence>
<dbReference type="EnsemblMetazoa" id="SMAR007441-RA">
    <property type="protein sequence ID" value="SMAR007441-PA"/>
    <property type="gene ID" value="SMAR007441"/>
</dbReference>
<keyword evidence="4" id="KW-0676">Redox-active center</keyword>
<dbReference type="PROSITE" id="PS00194">
    <property type="entry name" value="THIOREDOXIN_1"/>
    <property type="match status" value="1"/>
</dbReference>
<evidence type="ECO:0000256" key="3">
    <source>
        <dbReference type="PIRSR" id="PIRSR000077-1"/>
    </source>
</evidence>
<dbReference type="AlphaFoldDB" id="T1J1M0"/>
<feature type="active site" description="Nucleophile" evidence="3">
    <location>
        <position position="34"/>
    </location>
</feature>
<sequence length="104" mass="12000">MNYIKSIDDFRSKLADAGDKLVVIDFSASWCGPCKQIKPKLEEMAKEHQEVLFMYVDVDEFEEISSEYDIKCMPTFVFVKCGKTLEEFAGANEVKLRELVKQYA</sequence>
<reference evidence="6" key="2">
    <citation type="submission" date="2015-02" db="UniProtKB">
        <authorList>
            <consortium name="EnsemblMetazoa"/>
        </authorList>
    </citation>
    <scope>IDENTIFICATION</scope>
</reference>
<dbReference type="PANTHER" id="PTHR46115">
    <property type="entry name" value="THIOREDOXIN-LIKE PROTEIN 1"/>
    <property type="match status" value="1"/>
</dbReference>
<feature type="active site" description="Nucleophile" evidence="3">
    <location>
        <position position="31"/>
    </location>
</feature>
<dbReference type="OMA" id="DFHALWC"/>
<dbReference type="FunFam" id="3.40.30.10:FF:000245">
    <property type="entry name" value="Thioredoxin"/>
    <property type="match status" value="1"/>
</dbReference>
<dbReference type="STRING" id="126957.T1J1M0"/>
<dbReference type="SUPFAM" id="SSF52833">
    <property type="entry name" value="Thioredoxin-like"/>
    <property type="match status" value="1"/>
</dbReference>
<feature type="disulfide bond" description="Redox-active" evidence="4">
    <location>
        <begin position="31"/>
        <end position="34"/>
    </location>
</feature>
<evidence type="ECO:0000256" key="1">
    <source>
        <dbReference type="ARBA" id="ARBA00023157"/>
    </source>
</evidence>
<dbReference type="Pfam" id="PF00085">
    <property type="entry name" value="Thioredoxin"/>
    <property type="match status" value="1"/>
</dbReference>
<dbReference type="InterPro" id="IPR017937">
    <property type="entry name" value="Thioredoxin_CS"/>
</dbReference>
<reference evidence="7" key="1">
    <citation type="submission" date="2011-05" db="EMBL/GenBank/DDBJ databases">
        <authorList>
            <person name="Richards S.R."/>
            <person name="Qu J."/>
            <person name="Jiang H."/>
            <person name="Jhangiani S.N."/>
            <person name="Agravi P."/>
            <person name="Goodspeed R."/>
            <person name="Gross S."/>
            <person name="Mandapat C."/>
            <person name="Jackson L."/>
            <person name="Mathew T."/>
            <person name="Pu L."/>
            <person name="Thornton R."/>
            <person name="Saada N."/>
            <person name="Wilczek-Boney K.B."/>
            <person name="Lee S."/>
            <person name="Kovar C."/>
            <person name="Wu Y."/>
            <person name="Scherer S.E."/>
            <person name="Worley K.C."/>
            <person name="Muzny D.M."/>
            <person name="Gibbs R."/>
        </authorList>
    </citation>
    <scope>NUCLEOTIDE SEQUENCE</scope>
    <source>
        <strain evidence="7">Brora</strain>
    </source>
</reference>
<protein>
    <recommendedName>
        <fullName evidence="2">Thioredoxin</fullName>
    </recommendedName>
</protein>
<dbReference type="eggNOG" id="KOG0907">
    <property type="taxonomic scope" value="Eukaryota"/>
</dbReference>
<dbReference type="InterPro" id="IPR036249">
    <property type="entry name" value="Thioredoxin-like_sf"/>
</dbReference>
<keyword evidence="7" id="KW-1185">Reference proteome</keyword>
<dbReference type="InterPro" id="IPR013766">
    <property type="entry name" value="Thioredoxin_domain"/>
</dbReference>
<evidence type="ECO:0000313" key="7">
    <source>
        <dbReference type="Proteomes" id="UP000014500"/>
    </source>
</evidence>
<evidence type="ECO:0000259" key="5">
    <source>
        <dbReference type="PROSITE" id="PS51352"/>
    </source>
</evidence>
<feature type="site" description="Deprotonates C-terminal active site Cys" evidence="3">
    <location>
        <position position="25"/>
    </location>
</feature>
<dbReference type="Gene3D" id="3.40.30.10">
    <property type="entry name" value="Glutaredoxin"/>
    <property type="match status" value="1"/>
</dbReference>
<dbReference type="PROSITE" id="PS51352">
    <property type="entry name" value="THIOREDOXIN_2"/>
    <property type="match status" value="1"/>
</dbReference>
<accession>T1J1M0</accession>
<evidence type="ECO:0000256" key="2">
    <source>
        <dbReference type="PIRNR" id="PIRNR000077"/>
    </source>
</evidence>